<keyword evidence="3" id="KW-1185">Reference proteome</keyword>
<evidence type="ECO:0000313" key="3">
    <source>
        <dbReference type="Proteomes" id="UP001162834"/>
    </source>
</evidence>
<dbReference type="InterPro" id="IPR011041">
    <property type="entry name" value="Quinoprot_gluc/sorb_DH_b-prop"/>
</dbReference>
<evidence type="ECO:0000313" key="2">
    <source>
        <dbReference type="EMBL" id="UGS34103.1"/>
    </source>
</evidence>
<gene>
    <name evidence="2" type="ORF">DSM104329_00474</name>
</gene>
<dbReference type="Gene3D" id="2.120.10.30">
    <property type="entry name" value="TolB, C-terminal domain"/>
    <property type="match status" value="1"/>
</dbReference>
<feature type="chain" id="PRO_5039646045" evidence="1">
    <location>
        <begin position="28"/>
        <end position="332"/>
    </location>
</feature>
<dbReference type="KEGG" id="sbae:DSM104329_00474"/>
<sequence>MKLSHRLRAGLVAAAGTLAIAAAPAAAQGPPPPTAVNGNPVSTLGTVPGTPTGFAFNAQWVFIAVGPGEQSGAPGGLWVTDGANAPTQVPGVDGPLWGAVWHGETLYVSSPAGITALSGWNGNNFATSKLIRKGSGKDFSSFTGLAFGPDGRLYTGVSFTDKNEFNRIRGSINMSVVSMRPDGSRFRVIARGLRQPWQMTFAGNRGPFVSVLAQDKGKIPRDAIVLARRGQDYGFPVCAPVTKRRCPNRAKPVITLPKHASPMGINAVGNTLYVALFGGTGKGPEVVSIPARRGGKATPVLTGYAAPVVALGIDQGNLFTGDVTGAVYKVAM</sequence>
<keyword evidence="1" id="KW-0732">Signal</keyword>
<dbReference type="Proteomes" id="UP001162834">
    <property type="component" value="Chromosome"/>
</dbReference>
<feature type="signal peptide" evidence="1">
    <location>
        <begin position="1"/>
        <end position="27"/>
    </location>
</feature>
<proteinExistence type="predicted"/>
<dbReference type="RefSeq" id="WP_259313792.1">
    <property type="nucleotide sequence ID" value="NZ_CP087164.1"/>
</dbReference>
<reference evidence="2" key="1">
    <citation type="journal article" date="2022" name="Int. J. Syst. Evol. Microbiol.">
        <title>Pseudomonas aegrilactucae sp. nov. and Pseudomonas morbosilactucae sp. nov., pathogens causing bacterial rot of lettuce in Japan.</title>
        <authorList>
            <person name="Sawada H."/>
            <person name="Fujikawa T."/>
            <person name="Satou M."/>
        </authorList>
    </citation>
    <scope>NUCLEOTIDE SEQUENCE</scope>
    <source>
        <strain evidence="2">0166_1</strain>
    </source>
</reference>
<name>A0A9E6XU09_9ACTN</name>
<dbReference type="InterPro" id="IPR011042">
    <property type="entry name" value="6-blade_b-propeller_TolB-like"/>
</dbReference>
<protein>
    <submittedName>
        <fullName evidence="2">Uncharacterized protein</fullName>
    </submittedName>
</protein>
<organism evidence="2 3">
    <name type="scientific">Capillimicrobium parvum</name>
    <dbReference type="NCBI Taxonomy" id="2884022"/>
    <lineage>
        <taxon>Bacteria</taxon>
        <taxon>Bacillati</taxon>
        <taxon>Actinomycetota</taxon>
        <taxon>Thermoleophilia</taxon>
        <taxon>Solirubrobacterales</taxon>
        <taxon>Capillimicrobiaceae</taxon>
        <taxon>Capillimicrobium</taxon>
    </lineage>
</organism>
<evidence type="ECO:0000256" key="1">
    <source>
        <dbReference type="SAM" id="SignalP"/>
    </source>
</evidence>
<accession>A0A9E6XU09</accession>
<dbReference type="SUPFAM" id="SSF50952">
    <property type="entry name" value="Soluble quinoprotein glucose dehydrogenase"/>
    <property type="match status" value="1"/>
</dbReference>
<dbReference type="AlphaFoldDB" id="A0A9E6XU09"/>
<dbReference type="EMBL" id="CP087164">
    <property type="protein sequence ID" value="UGS34103.1"/>
    <property type="molecule type" value="Genomic_DNA"/>
</dbReference>